<keyword evidence="8" id="KW-0378">Hydrolase</keyword>
<reference evidence="8 9" key="1">
    <citation type="journal article" date="2015" name="Stand. Genomic Sci.">
        <title>Genomic Encyclopedia of Bacterial and Archaeal Type Strains, Phase III: the genomes of soil and plant-associated and newly described type strains.</title>
        <authorList>
            <person name="Whitman W.B."/>
            <person name="Woyke T."/>
            <person name="Klenk H.P."/>
            <person name="Zhou Y."/>
            <person name="Lilburn T.G."/>
            <person name="Beck B.J."/>
            <person name="De Vos P."/>
            <person name="Vandamme P."/>
            <person name="Eisen J.A."/>
            <person name="Garrity G."/>
            <person name="Hugenholtz P."/>
            <person name="Kyrpides N.C."/>
        </authorList>
    </citation>
    <scope>NUCLEOTIDE SEQUENCE [LARGE SCALE GENOMIC DNA]</scope>
    <source>
        <strain evidence="8 9">ASC-9842</strain>
    </source>
</reference>
<dbReference type="InterPro" id="IPR050361">
    <property type="entry name" value="MPP/UQCRC_Complex"/>
</dbReference>
<dbReference type="GO" id="GO:0006508">
    <property type="term" value="P:proteolysis"/>
    <property type="evidence" value="ECO:0007669"/>
    <property type="project" value="UniProtKB-KW"/>
</dbReference>
<keyword evidence="8" id="KW-0645">Protease</keyword>
<dbReference type="PROSITE" id="PS00143">
    <property type="entry name" value="INSULINASE"/>
    <property type="match status" value="1"/>
</dbReference>
<keyword evidence="5" id="KW-0732">Signal</keyword>
<dbReference type="EMBL" id="SGXM01000008">
    <property type="protein sequence ID" value="RZT31905.1"/>
    <property type="molecule type" value="Genomic_DNA"/>
</dbReference>
<evidence type="ECO:0000256" key="4">
    <source>
        <dbReference type="SAM" id="MobiDB-lite"/>
    </source>
</evidence>
<evidence type="ECO:0000313" key="9">
    <source>
        <dbReference type="Proteomes" id="UP000291078"/>
    </source>
</evidence>
<evidence type="ECO:0000256" key="2">
    <source>
        <dbReference type="ARBA" id="ARBA00007261"/>
    </source>
</evidence>
<comment type="caution">
    <text evidence="8">The sequence shown here is derived from an EMBL/GenBank/DDBJ whole genome shotgun (WGS) entry which is preliminary data.</text>
</comment>
<evidence type="ECO:0000256" key="5">
    <source>
        <dbReference type="SAM" id="SignalP"/>
    </source>
</evidence>
<evidence type="ECO:0000256" key="3">
    <source>
        <dbReference type="RuleBase" id="RU004447"/>
    </source>
</evidence>
<sequence length="963" mass="103872">MFGTLLSLVSRTSRTSRTACALLAALAALAASAAQAAKPAPAMPAAPLARAALVTTVEGISEYRLPNGLRILLAPDDAQPTTTVNITYLVGSRHENYGETGMAHLLEHLLFKGTPSLPGRTIPTEFARRGMQYNGTTNQDRTNYFQTFAASDDNLDWALRMEADRMVNSFVARPDLDSEMTVVRNEMEIGENNPMRMLQQQMYAAAYRWHNYGKAVIGARSDVERVGIDNLRAFYRRYYQPDNAVLVVTGQFDPARTLTRIEQAFGPIPRPTRVLPAEYTVEPPQEGTREVSLTRSGDSRIVAAMYHVGPGAHPDMTALDMLSVILADTPGGRLERALVDTRKAAWQGSYFSTMKDPGVIVFAAGTSKDRPIEPVRDALIAAVESLATQPVTQEEVERARIRLRNGFEKTLNDPAAYGVALSGAIAKGDWRLFFIYRDRVESTTLADVQRVAENYFRPANRTVGQFIPGDRPQLASIPAAPDVAALTQGYAGKPAAQAVAAFDPAPANIDAHTRRQTLPNGMQLALLPKPSRGGAVNGTLILRVGNLEALQGKSATGSLTAAMLDRGAGAFSRQQIADRLEALKANVAISGNAERLSVRFETRREHLPELMALLRTVLRMPTFPANELETLRASSIAGIESQRNQPGALAPNVLGRHGNPYRDGDPRYTPTFDESLAELRTVTLDDLRDFHARFYGAGHAQLALVGDFDADDAARQAAYLFGDWRAAVPFERVDRPFVEIPGSQFTLNTAGKANAVFVASQPIDLVSDSPDYPLMLIASRVFGGTGMRSRLADRLRQRDGISYGVSSSVNVGALDRAGRFGLWAMYAPHNLPRLRRAVDEEMARFVRDGITAEELAEASNGLLEQGKISRTRDGALAGALANQAYLGRTMAHTAGIEARIRTATPEAVNAAIRRYLGPAMLSQAFAGDFDNAAAGQPAAPAGAQAASAPAAQGPASASPSGTP</sequence>
<dbReference type="Gene3D" id="3.30.830.10">
    <property type="entry name" value="Metalloenzyme, LuxS/M16 peptidase-like"/>
    <property type="match status" value="4"/>
</dbReference>
<dbReference type="RefSeq" id="WP_130393299.1">
    <property type="nucleotide sequence ID" value="NZ_SGXM01000008.1"/>
</dbReference>
<evidence type="ECO:0000313" key="8">
    <source>
        <dbReference type="EMBL" id="RZT31905.1"/>
    </source>
</evidence>
<dbReference type="PANTHER" id="PTHR11851:SF49">
    <property type="entry name" value="MITOCHONDRIAL-PROCESSING PEPTIDASE SUBUNIT ALPHA"/>
    <property type="match status" value="1"/>
</dbReference>
<protein>
    <submittedName>
        <fullName evidence="8">Zinc protease</fullName>
    </submittedName>
</protein>
<dbReference type="SUPFAM" id="SSF63411">
    <property type="entry name" value="LuxS/MPP-like metallohydrolase"/>
    <property type="match status" value="4"/>
</dbReference>
<comment type="similarity">
    <text evidence="2 3">Belongs to the peptidase M16 family.</text>
</comment>
<organism evidence="8 9">
    <name type="scientific">Cupriavidus agavae</name>
    <dbReference type="NCBI Taxonomy" id="1001822"/>
    <lineage>
        <taxon>Bacteria</taxon>
        <taxon>Pseudomonadati</taxon>
        <taxon>Pseudomonadota</taxon>
        <taxon>Betaproteobacteria</taxon>
        <taxon>Burkholderiales</taxon>
        <taxon>Burkholderiaceae</taxon>
        <taxon>Cupriavidus</taxon>
    </lineage>
</organism>
<dbReference type="OrthoDB" id="9811314at2"/>
<dbReference type="AlphaFoldDB" id="A0A4Q7RFC4"/>
<gene>
    <name evidence="8" type="ORF">EV147_4405</name>
</gene>
<feature type="domain" description="Peptidase M16 C-terminal" evidence="7">
    <location>
        <begin position="228"/>
        <end position="402"/>
    </location>
</feature>
<dbReference type="Pfam" id="PF05193">
    <property type="entry name" value="Peptidase_M16_C"/>
    <property type="match status" value="2"/>
</dbReference>
<evidence type="ECO:0000259" key="7">
    <source>
        <dbReference type="Pfam" id="PF05193"/>
    </source>
</evidence>
<name>A0A4Q7RFC4_9BURK</name>
<dbReference type="Pfam" id="PF00675">
    <property type="entry name" value="Peptidase_M16"/>
    <property type="match status" value="1"/>
</dbReference>
<dbReference type="InterPro" id="IPR011765">
    <property type="entry name" value="Pept_M16_N"/>
</dbReference>
<feature type="signal peptide" evidence="5">
    <location>
        <begin position="1"/>
        <end position="36"/>
    </location>
</feature>
<dbReference type="InterPro" id="IPR007863">
    <property type="entry name" value="Peptidase_M16_C"/>
</dbReference>
<keyword evidence="9" id="KW-1185">Reference proteome</keyword>
<comment type="cofactor">
    <cofactor evidence="1">
        <name>Zn(2+)</name>
        <dbReference type="ChEBI" id="CHEBI:29105"/>
    </cofactor>
</comment>
<proteinExistence type="inferred from homology"/>
<feature type="domain" description="Peptidase M16 N-terminal" evidence="6">
    <location>
        <begin position="71"/>
        <end position="218"/>
    </location>
</feature>
<feature type="chain" id="PRO_5020736754" evidence="5">
    <location>
        <begin position="37"/>
        <end position="963"/>
    </location>
</feature>
<dbReference type="Proteomes" id="UP000291078">
    <property type="component" value="Unassembled WGS sequence"/>
</dbReference>
<accession>A0A4Q7RFC4</accession>
<dbReference type="GO" id="GO:0004222">
    <property type="term" value="F:metalloendopeptidase activity"/>
    <property type="evidence" value="ECO:0007669"/>
    <property type="project" value="InterPro"/>
</dbReference>
<evidence type="ECO:0000259" key="6">
    <source>
        <dbReference type="Pfam" id="PF00675"/>
    </source>
</evidence>
<dbReference type="GO" id="GO:0046872">
    <property type="term" value="F:metal ion binding"/>
    <property type="evidence" value="ECO:0007669"/>
    <property type="project" value="InterPro"/>
</dbReference>
<feature type="region of interest" description="Disordered" evidence="4">
    <location>
        <begin position="931"/>
        <end position="963"/>
    </location>
</feature>
<dbReference type="PANTHER" id="PTHR11851">
    <property type="entry name" value="METALLOPROTEASE"/>
    <property type="match status" value="1"/>
</dbReference>
<dbReference type="InterPro" id="IPR011249">
    <property type="entry name" value="Metalloenz_LuxS/M16"/>
</dbReference>
<dbReference type="InterPro" id="IPR001431">
    <property type="entry name" value="Pept_M16_Zn_BS"/>
</dbReference>
<evidence type="ECO:0000256" key="1">
    <source>
        <dbReference type="ARBA" id="ARBA00001947"/>
    </source>
</evidence>
<feature type="domain" description="Peptidase M16 C-terminal" evidence="7">
    <location>
        <begin position="682"/>
        <end position="862"/>
    </location>
</feature>